<gene>
    <name evidence="2" type="ORF">PC113_g11342</name>
    <name evidence="3" type="ORF">PC115_g10116</name>
    <name evidence="4" type="ORF">PC117_g3117</name>
    <name evidence="5" type="ORF">PC118_g7879</name>
    <name evidence="6" type="ORF">PC129_g8750</name>
</gene>
<dbReference type="VEuPathDB" id="FungiDB:PC110_g14242"/>
<dbReference type="GO" id="GO:0003676">
    <property type="term" value="F:nucleic acid binding"/>
    <property type="evidence" value="ECO:0007669"/>
    <property type="project" value="InterPro"/>
</dbReference>
<dbReference type="Proteomes" id="UP000760860">
    <property type="component" value="Unassembled WGS sequence"/>
</dbReference>
<reference evidence="6" key="1">
    <citation type="submission" date="2018-05" db="EMBL/GenBank/DDBJ databases">
        <title>Effector identification in a new, highly contiguous assembly of the strawberry crown rot pathogen Phytophthora cactorum.</title>
        <authorList>
            <person name="Armitage A.D."/>
            <person name="Nellist C.F."/>
            <person name="Bates H."/>
            <person name="Vickerstaff R.J."/>
            <person name="Harrison R.J."/>
        </authorList>
    </citation>
    <scope>NUCLEOTIDE SEQUENCE</scope>
    <source>
        <strain evidence="2">15-7</strain>
        <strain evidence="3">4032</strain>
        <strain evidence="4">4040</strain>
        <strain evidence="5">P415</strain>
        <strain evidence="6">P421</strain>
    </source>
</reference>
<dbReference type="InterPro" id="IPR036397">
    <property type="entry name" value="RNaseH_sf"/>
</dbReference>
<protein>
    <recommendedName>
        <fullName evidence="1">Tc1-like transposase DDE domain-containing protein</fullName>
    </recommendedName>
</protein>
<evidence type="ECO:0000313" key="2">
    <source>
        <dbReference type="EMBL" id="KAG2856697.1"/>
    </source>
</evidence>
<dbReference type="PANTHER" id="PTHR23022:SF129">
    <property type="entry name" value="TRANSPOSABLE ELEMENT TC3 TRANSPOSASE"/>
    <property type="match status" value="1"/>
</dbReference>
<evidence type="ECO:0000313" key="5">
    <source>
        <dbReference type="EMBL" id="KAG2986292.1"/>
    </source>
</evidence>
<dbReference type="PANTHER" id="PTHR23022">
    <property type="entry name" value="TRANSPOSABLE ELEMENT-RELATED"/>
    <property type="match status" value="1"/>
</dbReference>
<dbReference type="EMBL" id="RCMK01000043">
    <property type="protein sequence ID" value="KAG2952077.1"/>
    <property type="molecule type" value="Genomic_DNA"/>
</dbReference>
<organism evidence="6 7">
    <name type="scientific">Phytophthora cactorum</name>
    <dbReference type="NCBI Taxonomy" id="29920"/>
    <lineage>
        <taxon>Eukaryota</taxon>
        <taxon>Sar</taxon>
        <taxon>Stramenopiles</taxon>
        <taxon>Oomycota</taxon>
        <taxon>Peronosporomycetes</taxon>
        <taxon>Peronosporales</taxon>
        <taxon>Peronosporaceae</taxon>
        <taxon>Phytophthora</taxon>
    </lineage>
</organism>
<dbReference type="Pfam" id="PF13358">
    <property type="entry name" value="DDE_3"/>
    <property type="match status" value="1"/>
</dbReference>
<evidence type="ECO:0000313" key="7">
    <source>
        <dbReference type="Proteomes" id="UP000760860"/>
    </source>
</evidence>
<evidence type="ECO:0000259" key="1">
    <source>
        <dbReference type="Pfam" id="PF13358"/>
    </source>
</evidence>
<evidence type="ECO:0000313" key="4">
    <source>
        <dbReference type="EMBL" id="KAG2952077.1"/>
    </source>
</evidence>
<dbReference type="Proteomes" id="UP000735874">
    <property type="component" value="Unassembled WGS sequence"/>
</dbReference>
<feature type="domain" description="Tc1-like transposase DDE" evidence="1">
    <location>
        <begin position="138"/>
        <end position="292"/>
    </location>
</feature>
<sequence>MPRGTILTTEVIGKAKAPRAEHRSFRYIAEYLGHSDHTIRNLLNPKKKAPPTKKVGRPAKVTQRIARRVFRLAIVKKYTSKRISKAIDNVLRPSMCFVHLAPPSGLSRNPLPPSSLTIRSHVQHLLQFILSKTRIWRRIIFSDEKKFNLDGPDGNQYYWHDVRANTELDSKRVSGGGSVMVWAGMSAHGKTDIAILEGRQDSACYTHTLDNYLAPYVKNLREDHGICHPIFQQDNASIHVSRFAKAHIEAMGINKVNWPAKSPDLNPIENVWGQLAWSVYEGGRQFDTKAKLKAHIIRSWKDIKQSYLRDLVNSIV</sequence>
<proteinExistence type="predicted"/>
<name>A0A8T1I845_9STRA</name>
<dbReference type="EMBL" id="RCMV01000261">
    <property type="protein sequence ID" value="KAG3220483.1"/>
    <property type="molecule type" value="Genomic_DNA"/>
</dbReference>
<dbReference type="EMBL" id="RCMG01000321">
    <property type="protein sequence ID" value="KAG2856697.1"/>
    <property type="molecule type" value="Genomic_DNA"/>
</dbReference>
<evidence type="ECO:0000313" key="6">
    <source>
        <dbReference type="EMBL" id="KAG3220483.1"/>
    </source>
</evidence>
<accession>A0A8T1I845</accession>
<dbReference type="Gene3D" id="3.30.420.10">
    <property type="entry name" value="Ribonuclease H-like superfamily/Ribonuclease H"/>
    <property type="match status" value="1"/>
</dbReference>
<dbReference type="Proteomes" id="UP000697107">
    <property type="component" value="Unassembled WGS sequence"/>
</dbReference>
<evidence type="ECO:0000313" key="3">
    <source>
        <dbReference type="EMBL" id="KAG2919501.1"/>
    </source>
</evidence>
<dbReference type="AlphaFoldDB" id="A0A8T1I845"/>
<comment type="caution">
    <text evidence="6">The sequence shown here is derived from an EMBL/GenBank/DDBJ whole genome shotgun (WGS) entry which is preliminary data.</text>
</comment>
<dbReference type="InterPro" id="IPR038717">
    <property type="entry name" value="Tc1-like_DDE_dom"/>
</dbReference>
<dbReference type="EMBL" id="RCML01000194">
    <property type="protein sequence ID" value="KAG2986292.1"/>
    <property type="molecule type" value="Genomic_DNA"/>
</dbReference>
<dbReference type="InterPro" id="IPR052338">
    <property type="entry name" value="Transposase_5"/>
</dbReference>
<dbReference type="Proteomes" id="UP000736787">
    <property type="component" value="Unassembled WGS sequence"/>
</dbReference>
<dbReference type="Proteomes" id="UP000774804">
    <property type="component" value="Unassembled WGS sequence"/>
</dbReference>
<dbReference type="EMBL" id="RCMI01000292">
    <property type="protein sequence ID" value="KAG2919501.1"/>
    <property type="molecule type" value="Genomic_DNA"/>
</dbReference>